<dbReference type="InterPro" id="IPR025874">
    <property type="entry name" value="DZR"/>
</dbReference>
<feature type="compositionally biased region" description="Pro residues" evidence="1">
    <location>
        <begin position="245"/>
        <end position="263"/>
    </location>
</feature>
<evidence type="ECO:0000259" key="2">
    <source>
        <dbReference type="PROSITE" id="PS50006"/>
    </source>
</evidence>
<feature type="compositionally biased region" description="Pro residues" evidence="1">
    <location>
        <begin position="216"/>
        <end position="232"/>
    </location>
</feature>
<dbReference type="Gene3D" id="2.60.200.20">
    <property type="match status" value="1"/>
</dbReference>
<dbReference type="InterPro" id="IPR050923">
    <property type="entry name" value="Cell_Proc_Reg/RNA_Proc"/>
</dbReference>
<dbReference type="PROSITE" id="PS50006">
    <property type="entry name" value="FHA_DOMAIN"/>
    <property type="match status" value="1"/>
</dbReference>
<proteinExistence type="predicted"/>
<organism evidence="3 4">
    <name type="scientific">Candidatus Viridilinea halotolerans</name>
    <dbReference type="NCBI Taxonomy" id="2491704"/>
    <lineage>
        <taxon>Bacteria</taxon>
        <taxon>Bacillati</taxon>
        <taxon>Chloroflexota</taxon>
        <taxon>Chloroflexia</taxon>
        <taxon>Chloroflexales</taxon>
        <taxon>Chloroflexineae</taxon>
        <taxon>Oscillochloridaceae</taxon>
        <taxon>Candidatus Viridilinea</taxon>
    </lineage>
</organism>
<dbReference type="Pfam" id="PF13240">
    <property type="entry name" value="Zn_Ribbon_1"/>
    <property type="match status" value="1"/>
</dbReference>
<dbReference type="CDD" id="cd00060">
    <property type="entry name" value="FHA"/>
    <property type="match status" value="1"/>
</dbReference>
<feature type="compositionally biased region" description="Low complexity" evidence="1">
    <location>
        <begin position="233"/>
        <end position="244"/>
    </location>
</feature>
<evidence type="ECO:0000313" key="3">
    <source>
        <dbReference type="EMBL" id="RRR68022.1"/>
    </source>
</evidence>
<protein>
    <submittedName>
        <fullName evidence="3">Zinc-ribbon domain-containing protein</fullName>
    </submittedName>
</protein>
<comment type="caution">
    <text evidence="3">The sequence shown here is derived from an EMBL/GenBank/DDBJ whole genome shotgun (WGS) entry which is preliminary data.</text>
</comment>
<dbReference type="SUPFAM" id="SSF49879">
    <property type="entry name" value="SMAD/FHA domain"/>
    <property type="match status" value="1"/>
</dbReference>
<dbReference type="PANTHER" id="PTHR23308">
    <property type="entry name" value="NUCLEAR INHIBITOR OF PROTEIN PHOSPHATASE-1"/>
    <property type="match status" value="1"/>
</dbReference>
<evidence type="ECO:0000313" key="4">
    <source>
        <dbReference type="Proteomes" id="UP000280307"/>
    </source>
</evidence>
<reference evidence="3 4" key="1">
    <citation type="submission" date="2018-12" db="EMBL/GenBank/DDBJ databases">
        <title>Genome Sequence of Candidatus Viridilinea halotolerans isolated from saline sulfide-rich spring.</title>
        <authorList>
            <person name="Grouzdev D.S."/>
            <person name="Burganskaya E.I."/>
            <person name="Krutkina M.S."/>
            <person name="Sukhacheva M.V."/>
            <person name="Gorlenko V.M."/>
        </authorList>
    </citation>
    <scope>NUCLEOTIDE SEQUENCE [LARGE SCALE GENOMIC DNA]</scope>
    <source>
        <strain evidence="3">Chok-6</strain>
    </source>
</reference>
<dbReference type="InterPro" id="IPR026870">
    <property type="entry name" value="Zinc_ribbon_dom"/>
</dbReference>
<dbReference type="InterPro" id="IPR000253">
    <property type="entry name" value="FHA_dom"/>
</dbReference>
<accession>A0A426TTJ0</accession>
<dbReference type="SMART" id="SM00240">
    <property type="entry name" value="FHA"/>
    <property type="match status" value="1"/>
</dbReference>
<evidence type="ECO:0000256" key="1">
    <source>
        <dbReference type="SAM" id="MobiDB-lite"/>
    </source>
</evidence>
<dbReference type="EMBL" id="RSAS01000751">
    <property type="protein sequence ID" value="RRR68022.1"/>
    <property type="molecule type" value="Genomic_DNA"/>
</dbReference>
<sequence length="574" mass="57745">MSMCPTCGAQNDPGNRFCDQCGTRLTAEGPSNPTSPPSPVAPPDMPTAAAPLCPACGATVLPGEAFCDNCGASLSGAVAAVPIVDVQADIPTQPAGAVASAGSGGCWSCGAAVLPGERFCDNCGADLQAAPSAAPAPPVSAVDEHDQATVIAPPPAPSAPPAPVVDEHDQATMIAPPPAPPAPVEDEHDQATMIAPPPAPPPAPVEDEHDQATMIAPPPAPPAPPPAPPATPDPVAVPIADEPAPAAPAPPAEVPVVPAPPAPVVDEHDQATMIAPPVTPDPVAVPIEAEATPAAAAPPAAAPVAAAPPAADTDVAAQRGELEAEIARQQQIITQFEQMQATFGAATPPAVITGLDEARQALAKAQTALAALPTAPTVDPALVKGLEDEIGRQRQIIAQFEQMQAMFGAATPPAVLAGLDEARQALIRAEGELHTLGVSLPPAAAATTIPAPAAPATPAAPVAPVAPTGPRMVVLDGGHVIPLPGNKSEIIVGREDPVSNIYPEVDLTAFGGEAGGVSRQHARITLNAGQWNLYDLNSTNHTRVDGTRLEPNQPHPLHDGARVQFGRIVLTFHL</sequence>
<dbReference type="Proteomes" id="UP000280307">
    <property type="component" value="Unassembled WGS sequence"/>
</dbReference>
<dbReference type="Pfam" id="PF12773">
    <property type="entry name" value="DZR"/>
    <property type="match status" value="1"/>
</dbReference>
<dbReference type="AlphaFoldDB" id="A0A426TTJ0"/>
<name>A0A426TTJ0_9CHLR</name>
<feature type="compositionally biased region" description="Pro residues" evidence="1">
    <location>
        <begin position="152"/>
        <end position="163"/>
    </location>
</feature>
<dbReference type="Pfam" id="PF00498">
    <property type="entry name" value="FHA"/>
    <property type="match status" value="1"/>
</dbReference>
<feature type="compositionally biased region" description="Pro residues" evidence="1">
    <location>
        <begin position="195"/>
        <end position="204"/>
    </location>
</feature>
<dbReference type="InterPro" id="IPR008984">
    <property type="entry name" value="SMAD_FHA_dom_sf"/>
</dbReference>
<feature type="region of interest" description="Disordered" evidence="1">
    <location>
        <begin position="129"/>
        <end position="264"/>
    </location>
</feature>
<gene>
    <name evidence="3" type="ORF">EI684_18110</name>
</gene>
<feature type="domain" description="FHA" evidence="2">
    <location>
        <begin position="490"/>
        <end position="549"/>
    </location>
</feature>